<evidence type="ECO:0000313" key="2">
    <source>
        <dbReference type="EMBL" id="MFD3263806.1"/>
    </source>
</evidence>
<evidence type="ECO:0000256" key="1">
    <source>
        <dbReference type="SAM" id="MobiDB-lite"/>
    </source>
</evidence>
<dbReference type="EMBL" id="JAOTJD010000011">
    <property type="protein sequence ID" value="MFD3263806.1"/>
    <property type="molecule type" value="Genomic_DNA"/>
</dbReference>
<name>A0ABW6CPY2_9CAUL</name>
<sequence length="228" mass="25793">MIAVDKRKRNTRPSKYRPRSETQKQKRRDLWAAREADRKLGRRINEEGALKLRLEELEAALRDMGRTGIHNKRHTVPLEDIADDGQRFAVLKARVERLEALWAINQRKRETRGKIILGGALLAEAADEAWQEGGADLLHRLVDILDRRVESVRDRLTVRELLGNVPLPLRQGGDPSEDLLGALEAVGGEPPDFDAMAESALADDDERLTPSELDKDYADLDATWRQPA</sequence>
<keyword evidence="3" id="KW-1185">Reference proteome</keyword>
<dbReference type="Proteomes" id="UP001598130">
    <property type="component" value="Unassembled WGS sequence"/>
</dbReference>
<organism evidence="2 3">
    <name type="scientific">Phenylobacterium ferrooxidans</name>
    <dbReference type="NCBI Taxonomy" id="2982689"/>
    <lineage>
        <taxon>Bacteria</taxon>
        <taxon>Pseudomonadati</taxon>
        <taxon>Pseudomonadota</taxon>
        <taxon>Alphaproteobacteria</taxon>
        <taxon>Caulobacterales</taxon>
        <taxon>Caulobacteraceae</taxon>
        <taxon>Phenylobacterium</taxon>
    </lineage>
</organism>
<gene>
    <name evidence="2" type="ORF">OCL97_07505</name>
</gene>
<feature type="region of interest" description="Disordered" evidence="1">
    <location>
        <begin position="202"/>
        <end position="228"/>
    </location>
</feature>
<accession>A0ABW6CPY2</accession>
<feature type="compositionally biased region" description="Basic residues" evidence="1">
    <location>
        <begin position="1"/>
        <end position="17"/>
    </location>
</feature>
<evidence type="ECO:0000313" key="3">
    <source>
        <dbReference type="Proteomes" id="UP001598130"/>
    </source>
</evidence>
<feature type="compositionally biased region" description="Basic and acidic residues" evidence="1">
    <location>
        <begin position="207"/>
        <end position="218"/>
    </location>
</feature>
<dbReference type="RefSeq" id="WP_377369132.1">
    <property type="nucleotide sequence ID" value="NZ_JAOTJD010000011.1"/>
</dbReference>
<feature type="compositionally biased region" description="Basic and acidic residues" evidence="1">
    <location>
        <begin position="18"/>
        <end position="30"/>
    </location>
</feature>
<proteinExistence type="predicted"/>
<comment type="caution">
    <text evidence="2">The sequence shown here is derived from an EMBL/GenBank/DDBJ whole genome shotgun (WGS) entry which is preliminary data.</text>
</comment>
<reference evidence="2 3" key="1">
    <citation type="submission" date="2022-09" db="EMBL/GenBank/DDBJ databases">
        <title>New species of Phenylobacterium.</title>
        <authorList>
            <person name="Mieszkin S."/>
        </authorList>
    </citation>
    <scope>NUCLEOTIDE SEQUENCE [LARGE SCALE GENOMIC DNA]</scope>
    <source>
        <strain evidence="2 3">HK31-G</strain>
    </source>
</reference>
<protein>
    <submittedName>
        <fullName evidence="2">Uncharacterized protein</fullName>
    </submittedName>
</protein>
<feature type="region of interest" description="Disordered" evidence="1">
    <location>
        <begin position="1"/>
        <end position="30"/>
    </location>
</feature>